<dbReference type="InterPro" id="IPR013320">
    <property type="entry name" value="ConA-like_dom_sf"/>
</dbReference>
<evidence type="ECO:0000313" key="2">
    <source>
        <dbReference type="Proteomes" id="UP000662618"/>
    </source>
</evidence>
<dbReference type="PROSITE" id="PS51257">
    <property type="entry name" value="PROKAR_LIPOPROTEIN"/>
    <property type="match status" value="1"/>
</dbReference>
<dbReference type="Gene3D" id="2.60.120.200">
    <property type="match status" value="1"/>
</dbReference>
<organism evidence="1 2">
    <name type="scientific">Chryseobacterium aquaeductus</name>
    <dbReference type="NCBI Taxonomy" id="2675056"/>
    <lineage>
        <taxon>Bacteria</taxon>
        <taxon>Pseudomonadati</taxon>
        <taxon>Bacteroidota</taxon>
        <taxon>Flavobacteriia</taxon>
        <taxon>Flavobacteriales</taxon>
        <taxon>Weeksellaceae</taxon>
        <taxon>Chryseobacterium group</taxon>
        <taxon>Chryseobacterium</taxon>
    </lineage>
</organism>
<evidence type="ECO:0000313" key="1">
    <source>
        <dbReference type="EMBL" id="CAD7797133.1"/>
    </source>
</evidence>
<name>A0A9N8ME15_9FLAO</name>
<gene>
    <name evidence="1" type="ORF">CHRY9390_00116</name>
</gene>
<evidence type="ECO:0008006" key="3">
    <source>
        <dbReference type="Google" id="ProtNLM"/>
    </source>
</evidence>
<proteinExistence type="predicted"/>
<dbReference type="AlphaFoldDB" id="A0A9N8ME15"/>
<keyword evidence="2" id="KW-1185">Reference proteome</keyword>
<accession>A0A9N8ME15</accession>
<dbReference type="GO" id="GO:0005975">
    <property type="term" value="P:carbohydrate metabolic process"/>
    <property type="evidence" value="ECO:0007669"/>
    <property type="project" value="UniProtKB-ARBA"/>
</dbReference>
<dbReference type="GO" id="GO:0004553">
    <property type="term" value="F:hydrolase activity, hydrolyzing O-glycosyl compounds"/>
    <property type="evidence" value="ECO:0007669"/>
    <property type="project" value="UniProtKB-ARBA"/>
</dbReference>
<dbReference type="Pfam" id="PF13385">
    <property type="entry name" value="Laminin_G_3"/>
    <property type="match status" value="1"/>
</dbReference>
<dbReference type="EMBL" id="CAJIMS010000001">
    <property type="protein sequence ID" value="CAD7797133.1"/>
    <property type="molecule type" value="Genomic_DNA"/>
</dbReference>
<comment type="caution">
    <text evidence="1">The sequence shown here is derived from an EMBL/GenBank/DDBJ whole genome shotgun (WGS) entry which is preliminary data.</text>
</comment>
<protein>
    <recommendedName>
        <fullName evidence="3">Concanavalin A-like lectin/glucanase superfamily protein</fullName>
    </recommendedName>
</protein>
<dbReference type="Proteomes" id="UP000662618">
    <property type="component" value="Unassembled WGS sequence"/>
</dbReference>
<dbReference type="SUPFAM" id="SSF49899">
    <property type="entry name" value="Concanavalin A-like lectins/glucanases"/>
    <property type="match status" value="1"/>
</dbReference>
<sequence>MKNLKKIIGLLSISLLTLSCQNMDRPELEDYPQDTNLPGGPLKFYVNFDLNTTDPLKLAVDNIKASFPQSNTTNSITGITGKAMQGEGLKHIVYAKPNDWISASKSFTVAFWFKLNGQTKNNNGNNGPEYIFSVPSSNGHWSGAQAMLFFETNATGTQIKFPVVDKNMADTWFTWEGNNAVPGIADNTWKHCALAYDANTSKMTLYINGVANTNQATWTNHGNINMNNATANAFRLGAGPKTVNNDAADDWLRSTWKGGLDQFRLYDVALSTTEVQALYTGKL</sequence>
<reference evidence="1" key="1">
    <citation type="submission" date="2020-12" db="EMBL/GenBank/DDBJ databases">
        <authorList>
            <person name="Rodrigo-Torres L."/>
            <person name="Arahal R. D."/>
            <person name="Lucena T."/>
        </authorList>
    </citation>
    <scope>NUCLEOTIDE SEQUENCE</scope>
    <source>
        <strain evidence="1">CECT 9390</strain>
    </source>
</reference>